<organism evidence="3 4">
    <name type="scientific">Duganella rivi</name>
    <dbReference type="NCBI Taxonomy" id="2666083"/>
    <lineage>
        <taxon>Bacteria</taxon>
        <taxon>Pseudomonadati</taxon>
        <taxon>Pseudomonadota</taxon>
        <taxon>Betaproteobacteria</taxon>
        <taxon>Burkholderiales</taxon>
        <taxon>Oxalobacteraceae</taxon>
        <taxon>Telluria group</taxon>
        <taxon>Duganella</taxon>
    </lineage>
</organism>
<name>A0A7X4KDL5_9BURK</name>
<dbReference type="AlphaFoldDB" id="A0A7X4KDL5"/>
<dbReference type="GO" id="GO:0009252">
    <property type="term" value="P:peptidoglycan biosynthetic process"/>
    <property type="evidence" value="ECO:0007669"/>
    <property type="project" value="TreeGrafter"/>
</dbReference>
<reference evidence="3 4" key="1">
    <citation type="submission" date="2019-12" db="EMBL/GenBank/DDBJ databases">
        <title>Novel species isolated from a subtropical stream in China.</title>
        <authorList>
            <person name="Lu H."/>
        </authorList>
    </citation>
    <scope>NUCLEOTIDE SEQUENCE [LARGE SCALE GENOMIC DNA]</scope>
    <source>
        <strain evidence="3 4">FT55W</strain>
    </source>
</reference>
<gene>
    <name evidence="3" type="ORF">GTP45_22205</name>
</gene>
<proteinExistence type="predicted"/>
<accession>A0A7X4KDL5</accession>
<dbReference type="Proteomes" id="UP000450012">
    <property type="component" value="Unassembled WGS sequence"/>
</dbReference>
<dbReference type="SUPFAM" id="SSF53822">
    <property type="entry name" value="Periplasmic binding protein-like I"/>
    <property type="match status" value="1"/>
</dbReference>
<dbReference type="PROSITE" id="PS51257">
    <property type="entry name" value="PROKAR_LIPOPROTEIN"/>
    <property type="match status" value="1"/>
</dbReference>
<evidence type="ECO:0000256" key="2">
    <source>
        <dbReference type="SAM" id="SignalP"/>
    </source>
</evidence>
<feature type="chain" id="PRO_5030564252" evidence="2">
    <location>
        <begin position="26"/>
        <end position="483"/>
    </location>
</feature>
<dbReference type="PANTHER" id="PTHR38038:SF1">
    <property type="entry name" value="PENICILLIN-BINDING PROTEIN ACTIVATOR LPOA"/>
    <property type="match status" value="1"/>
</dbReference>
<dbReference type="RefSeq" id="WP_161016012.1">
    <property type="nucleotide sequence ID" value="NZ_WWCK01000006.1"/>
</dbReference>
<dbReference type="InterPro" id="IPR007443">
    <property type="entry name" value="LpoA"/>
</dbReference>
<keyword evidence="2" id="KW-0732">Signal</keyword>
<evidence type="ECO:0000256" key="1">
    <source>
        <dbReference type="ARBA" id="ARBA00023136"/>
    </source>
</evidence>
<dbReference type="Pfam" id="PF04348">
    <property type="entry name" value="LppC"/>
    <property type="match status" value="1"/>
</dbReference>
<evidence type="ECO:0000313" key="4">
    <source>
        <dbReference type="Proteomes" id="UP000450012"/>
    </source>
</evidence>
<dbReference type="EMBL" id="WWCK01000006">
    <property type="protein sequence ID" value="MYM69534.1"/>
    <property type="molecule type" value="Genomic_DNA"/>
</dbReference>
<keyword evidence="4" id="KW-1185">Reference proteome</keyword>
<feature type="signal peptide" evidence="2">
    <location>
        <begin position="1"/>
        <end position="25"/>
    </location>
</feature>
<keyword evidence="1" id="KW-0472">Membrane</keyword>
<dbReference type="Gene3D" id="3.40.50.2300">
    <property type="match status" value="2"/>
</dbReference>
<dbReference type="GO" id="GO:0031241">
    <property type="term" value="C:periplasmic side of cell outer membrane"/>
    <property type="evidence" value="ECO:0007669"/>
    <property type="project" value="TreeGrafter"/>
</dbReference>
<sequence length="483" mass="50639">MKSVRLTLLCMAAAVLSACSTPFCDAPGGLCSPQPAKTSPPPVIAAPAPAPAPKPLPLKAPPGPELPAAEVFAVTEAGATVAPDTGSQSQAENPGQPAMRQADLGARFVNESAQPSGTPIRIGLLLPLRSDSLGAAAESVRAGFMAGWERDRDNITITVLETGDVPQDILAAYARALQNEDIVVGPLSRAAVATIAGSPLVSKPTIALNYPEGHGQPGAMPLPPQMLAIGLSIEEEARQAAQWAASEQAGGSALVLTTNSAWQRRVAAAFTSQWEGRLGRPVRTVELSAPDGYLSDPELVQLRARLRQDMPTVLFSAMGADQTRQLRIALGSVLTTEPDNPIFSTADKLPPPPPVPTEQFASLPIYGTSALNPGGSAGFPGRDLDGVRLLDLPWQVQRDHPAVMVYPRPLQTGVGSADMARLYALGIDAYRVAREIGRHPVGRFQLDGVTGKLTVDFGQGPAQFERIEQSAVYQNGTAKPANP</sequence>
<dbReference type="CDD" id="cd06339">
    <property type="entry name" value="PBP1_YraM_LppC_lipoprotein-like"/>
    <property type="match status" value="1"/>
</dbReference>
<evidence type="ECO:0000313" key="3">
    <source>
        <dbReference type="EMBL" id="MYM69534.1"/>
    </source>
</evidence>
<comment type="caution">
    <text evidence="3">The sequence shown here is derived from an EMBL/GenBank/DDBJ whole genome shotgun (WGS) entry which is preliminary data.</text>
</comment>
<protein>
    <submittedName>
        <fullName evidence="3">ABC transporter substrate-binding protein</fullName>
    </submittedName>
</protein>
<dbReference type="GO" id="GO:0030234">
    <property type="term" value="F:enzyme regulator activity"/>
    <property type="evidence" value="ECO:0007669"/>
    <property type="project" value="TreeGrafter"/>
</dbReference>
<dbReference type="PANTHER" id="PTHR38038">
    <property type="entry name" value="PENICILLIN-BINDING PROTEIN ACTIVATOR LPOA"/>
    <property type="match status" value="1"/>
</dbReference>
<dbReference type="InterPro" id="IPR028082">
    <property type="entry name" value="Peripla_BP_I"/>
</dbReference>